<sequence length="42" mass="4228">MGRRPGATGGWRGASAKQAAAGSMRPARAGKKMSHGKTESGD</sequence>
<name>K3Y4G3_SETIT</name>
<reference evidence="3" key="1">
    <citation type="journal article" date="2012" name="Nat. Biotechnol.">
        <title>Reference genome sequence of the model plant Setaria.</title>
        <authorList>
            <person name="Bennetzen J.L."/>
            <person name="Schmutz J."/>
            <person name="Wang H."/>
            <person name="Percifield R."/>
            <person name="Hawkins J."/>
            <person name="Pontaroli A.C."/>
            <person name="Estep M."/>
            <person name="Feng L."/>
            <person name="Vaughn J.N."/>
            <person name="Grimwood J."/>
            <person name="Jenkins J."/>
            <person name="Barry K."/>
            <person name="Lindquist E."/>
            <person name="Hellsten U."/>
            <person name="Deshpande S."/>
            <person name="Wang X."/>
            <person name="Wu X."/>
            <person name="Mitros T."/>
            <person name="Triplett J."/>
            <person name="Yang X."/>
            <person name="Ye C.Y."/>
            <person name="Mauro-Herrera M."/>
            <person name="Wang L."/>
            <person name="Li P."/>
            <person name="Sharma M."/>
            <person name="Sharma R."/>
            <person name="Ronald P.C."/>
            <person name="Panaud O."/>
            <person name="Kellogg E.A."/>
            <person name="Brutnell T.P."/>
            <person name="Doust A.N."/>
            <person name="Tuskan G.A."/>
            <person name="Rokhsar D."/>
            <person name="Devos K.M."/>
        </authorList>
    </citation>
    <scope>NUCLEOTIDE SEQUENCE [LARGE SCALE GENOMIC DNA]</scope>
    <source>
        <strain evidence="3">cv. Yugu1</strain>
    </source>
</reference>
<evidence type="ECO:0000256" key="1">
    <source>
        <dbReference type="SAM" id="MobiDB-lite"/>
    </source>
</evidence>
<organism evidence="2 3">
    <name type="scientific">Setaria italica</name>
    <name type="common">Foxtail millet</name>
    <name type="synonym">Panicum italicum</name>
    <dbReference type="NCBI Taxonomy" id="4555"/>
    <lineage>
        <taxon>Eukaryota</taxon>
        <taxon>Viridiplantae</taxon>
        <taxon>Streptophyta</taxon>
        <taxon>Embryophyta</taxon>
        <taxon>Tracheophyta</taxon>
        <taxon>Spermatophyta</taxon>
        <taxon>Magnoliopsida</taxon>
        <taxon>Liliopsida</taxon>
        <taxon>Poales</taxon>
        <taxon>Poaceae</taxon>
        <taxon>PACMAD clade</taxon>
        <taxon>Panicoideae</taxon>
        <taxon>Panicodae</taxon>
        <taxon>Paniceae</taxon>
        <taxon>Cenchrinae</taxon>
        <taxon>Setaria</taxon>
    </lineage>
</organism>
<evidence type="ECO:0000313" key="2">
    <source>
        <dbReference type="EnsemblPlants" id="KQL12323"/>
    </source>
</evidence>
<proteinExistence type="predicted"/>
<dbReference type="AlphaFoldDB" id="K3Y4G3"/>
<keyword evidence="3" id="KW-1185">Reference proteome</keyword>
<dbReference type="HOGENOM" id="CLU_3261463_0_0_1"/>
<dbReference type="InParanoid" id="K3Y4G3"/>
<dbReference type="Proteomes" id="UP000004995">
    <property type="component" value="Unassembled WGS sequence"/>
</dbReference>
<dbReference type="EMBL" id="AGNK02002708">
    <property type="status" value="NOT_ANNOTATED_CDS"/>
    <property type="molecule type" value="Genomic_DNA"/>
</dbReference>
<dbReference type="EnsemblPlants" id="KQL12323">
    <property type="protein sequence ID" value="KQL12323"/>
    <property type="gene ID" value="SETIT_009101mg"/>
</dbReference>
<protein>
    <submittedName>
        <fullName evidence="2">Uncharacterized protein</fullName>
    </submittedName>
</protein>
<evidence type="ECO:0000313" key="3">
    <source>
        <dbReference type="Proteomes" id="UP000004995"/>
    </source>
</evidence>
<reference evidence="2" key="2">
    <citation type="submission" date="2018-08" db="UniProtKB">
        <authorList>
            <consortium name="EnsemblPlants"/>
        </authorList>
    </citation>
    <scope>IDENTIFICATION</scope>
    <source>
        <strain evidence="2">Yugu1</strain>
    </source>
</reference>
<feature type="region of interest" description="Disordered" evidence="1">
    <location>
        <begin position="1"/>
        <end position="42"/>
    </location>
</feature>
<accession>K3Y4G3</accession>
<dbReference type="Gramene" id="KQL12323">
    <property type="protein sequence ID" value="KQL12323"/>
    <property type="gene ID" value="SETIT_009101mg"/>
</dbReference>